<dbReference type="AlphaFoldDB" id="A0A8H4ASI5"/>
<evidence type="ECO:0000256" key="1">
    <source>
        <dbReference type="SAM" id="MobiDB-lite"/>
    </source>
</evidence>
<name>A0A8H4ASI5_GIGMA</name>
<proteinExistence type="predicted"/>
<feature type="region of interest" description="Disordered" evidence="1">
    <location>
        <begin position="1"/>
        <end position="21"/>
    </location>
</feature>
<evidence type="ECO:0000313" key="2">
    <source>
        <dbReference type="EMBL" id="KAF0528488.1"/>
    </source>
</evidence>
<comment type="caution">
    <text evidence="2">The sequence shown here is derived from an EMBL/GenBank/DDBJ whole genome shotgun (WGS) entry which is preliminary data.</text>
</comment>
<sequence>MHKKVSCSKAGFWNDSSLSGPRLGARKYESTELTADDTYLAISFVPEKSQRIDNISSSSLLCGRLIEEFLFGTVSNGCNLGRLNSAK</sequence>
<accession>A0A8H4ASI5</accession>
<dbReference type="EMBL" id="WTPW01000267">
    <property type="protein sequence ID" value="KAF0528488.1"/>
    <property type="molecule type" value="Genomic_DNA"/>
</dbReference>
<keyword evidence="3" id="KW-1185">Reference proteome</keyword>
<organism evidence="2 3">
    <name type="scientific">Gigaspora margarita</name>
    <dbReference type="NCBI Taxonomy" id="4874"/>
    <lineage>
        <taxon>Eukaryota</taxon>
        <taxon>Fungi</taxon>
        <taxon>Fungi incertae sedis</taxon>
        <taxon>Mucoromycota</taxon>
        <taxon>Glomeromycotina</taxon>
        <taxon>Glomeromycetes</taxon>
        <taxon>Diversisporales</taxon>
        <taxon>Gigasporaceae</taxon>
        <taxon>Gigaspora</taxon>
    </lineage>
</organism>
<reference evidence="2 3" key="1">
    <citation type="journal article" date="2019" name="Environ. Microbiol.">
        <title>At the nexus of three kingdoms: the genome of the mycorrhizal fungus Gigaspora margarita provides insights into plant, endobacterial and fungal interactions.</title>
        <authorList>
            <person name="Venice F."/>
            <person name="Ghignone S."/>
            <person name="Salvioli di Fossalunga A."/>
            <person name="Amselem J."/>
            <person name="Novero M."/>
            <person name="Xianan X."/>
            <person name="Sedzielewska Toro K."/>
            <person name="Morin E."/>
            <person name="Lipzen A."/>
            <person name="Grigoriev I.V."/>
            <person name="Henrissat B."/>
            <person name="Martin F.M."/>
            <person name="Bonfante P."/>
        </authorList>
    </citation>
    <scope>NUCLEOTIDE SEQUENCE [LARGE SCALE GENOMIC DNA]</scope>
    <source>
        <strain evidence="2 3">BEG34</strain>
    </source>
</reference>
<gene>
    <name evidence="2" type="ORF">F8M41_013114</name>
</gene>
<evidence type="ECO:0000313" key="3">
    <source>
        <dbReference type="Proteomes" id="UP000439903"/>
    </source>
</evidence>
<protein>
    <submittedName>
        <fullName evidence="2">Uncharacterized protein</fullName>
    </submittedName>
</protein>
<dbReference type="Proteomes" id="UP000439903">
    <property type="component" value="Unassembled WGS sequence"/>
</dbReference>